<organism evidence="1 2">
    <name type="scientific">Psilocybe cf. subviscida</name>
    <dbReference type="NCBI Taxonomy" id="2480587"/>
    <lineage>
        <taxon>Eukaryota</taxon>
        <taxon>Fungi</taxon>
        <taxon>Dikarya</taxon>
        <taxon>Basidiomycota</taxon>
        <taxon>Agaricomycotina</taxon>
        <taxon>Agaricomycetes</taxon>
        <taxon>Agaricomycetidae</taxon>
        <taxon>Agaricales</taxon>
        <taxon>Agaricineae</taxon>
        <taxon>Strophariaceae</taxon>
        <taxon>Psilocybe</taxon>
    </lineage>
</organism>
<evidence type="ECO:0000313" key="2">
    <source>
        <dbReference type="Proteomes" id="UP000567179"/>
    </source>
</evidence>
<protein>
    <submittedName>
        <fullName evidence="1">Uncharacterized protein</fullName>
    </submittedName>
</protein>
<dbReference type="EMBL" id="JAACJJ010000029">
    <property type="protein sequence ID" value="KAF5319354.1"/>
    <property type="molecule type" value="Genomic_DNA"/>
</dbReference>
<gene>
    <name evidence="1" type="ORF">D9619_008422</name>
</gene>
<name>A0A8H5B9S5_9AGAR</name>
<dbReference type="Proteomes" id="UP000567179">
    <property type="component" value="Unassembled WGS sequence"/>
</dbReference>
<sequence length="195" mass="21648">MCMHQPSRSNLLALLDDMTWFSTIFHNMHGHRWAILLIMTAFQHHSDDISSLRLPSFLNILDRSLVAAILPVQSRPTPALVLILSWSTGLRISWRRFQPELSGLFCLLTTSDAPTPTFNNQPSTFILSPWALVPIHLCHASPSMLPSIQHRPANGNAGPVSSPIPIPERRAIPLSIYSENPRNGLESSADICSSL</sequence>
<proteinExistence type="predicted"/>
<accession>A0A8H5B9S5</accession>
<comment type="caution">
    <text evidence="1">The sequence shown here is derived from an EMBL/GenBank/DDBJ whole genome shotgun (WGS) entry which is preliminary data.</text>
</comment>
<evidence type="ECO:0000313" key="1">
    <source>
        <dbReference type="EMBL" id="KAF5319354.1"/>
    </source>
</evidence>
<dbReference type="AlphaFoldDB" id="A0A8H5B9S5"/>
<reference evidence="1 2" key="1">
    <citation type="journal article" date="2020" name="ISME J.">
        <title>Uncovering the hidden diversity of litter-decomposition mechanisms in mushroom-forming fungi.</title>
        <authorList>
            <person name="Floudas D."/>
            <person name="Bentzer J."/>
            <person name="Ahren D."/>
            <person name="Johansson T."/>
            <person name="Persson P."/>
            <person name="Tunlid A."/>
        </authorList>
    </citation>
    <scope>NUCLEOTIDE SEQUENCE [LARGE SCALE GENOMIC DNA]</scope>
    <source>
        <strain evidence="1 2">CBS 101986</strain>
    </source>
</reference>
<keyword evidence="2" id="KW-1185">Reference proteome</keyword>